<dbReference type="EMBL" id="CAMAPF010001130">
    <property type="protein sequence ID" value="CAH9147414.1"/>
    <property type="molecule type" value="Genomic_DNA"/>
</dbReference>
<sequence>MQHYFCGTMLAKNFWKNHEDDDTPIEIFNLIEKKVLCLVQVQSENSKKGEHAFSVAKVKTKDGDAFKPRNVEQTSSSEATSSHVNDQQAVANVMGKSQEEGPDNQEPIDLTTDNLTHYESDISRGKRLATEVDGKKVLAKKNQGSSCEDRKGNKVIVLSFYHSRYVLITRFIPSCIFVSNFQF</sequence>
<feature type="region of interest" description="Disordered" evidence="1">
    <location>
        <begin position="64"/>
        <end position="107"/>
    </location>
</feature>
<dbReference type="Proteomes" id="UP001152523">
    <property type="component" value="Unassembled WGS sequence"/>
</dbReference>
<gene>
    <name evidence="2" type="ORF">CEPIT_LOCUS43723</name>
</gene>
<evidence type="ECO:0000256" key="1">
    <source>
        <dbReference type="SAM" id="MobiDB-lite"/>
    </source>
</evidence>
<accession>A0AAV0GHL3</accession>
<comment type="caution">
    <text evidence="2">The sequence shown here is derived from an EMBL/GenBank/DDBJ whole genome shotgun (WGS) entry which is preliminary data.</text>
</comment>
<proteinExistence type="predicted"/>
<reference evidence="2" key="1">
    <citation type="submission" date="2022-07" db="EMBL/GenBank/DDBJ databases">
        <authorList>
            <person name="Macas J."/>
            <person name="Novak P."/>
            <person name="Neumann P."/>
        </authorList>
    </citation>
    <scope>NUCLEOTIDE SEQUENCE</scope>
</reference>
<keyword evidence="3" id="KW-1185">Reference proteome</keyword>
<protein>
    <submittedName>
        <fullName evidence="2">Uncharacterized protein</fullName>
    </submittedName>
</protein>
<feature type="compositionally biased region" description="Polar residues" evidence="1">
    <location>
        <begin position="71"/>
        <end position="90"/>
    </location>
</feature>
<evidence type="ECO:0000313" key="2">
    <source>
        <dbReference type="EMBL" id="CAH9147414.1"/>
    </source>
</evidence>
<dbReference type="AlphaFoldDB" id="A0AAV0GHL3"/>
<evidence type="ECO:0000313" key="3">
    <source>
        <dbReference type="Proteomes" id="UP001152523"/>
    </source>
</evidence>
<organism evidence="2 3">
    <name type="scientific">Cuscuta epithymum</name>
    <dbReference type="NCBI Taxonomy" id="186058"/>
    <lineage>
        <taxon>Eukaryota</taxon>
        <taxon>Viridiplantae</taxon>
        <taxon>Streptophyta</taxon>
        <taxon>Embryophyta</taxon>
        <taxon>Tracheophyta</taxon>
        <taxon>Spermatophyta</taxon>
        <taxon>Magnoliopsida</taxon>
        <taxon>eudicotyledons</taxon>
        <taxon>Gunneridae</taxon>
        <taxon>Pentapetalae</taxon>
        <taxon>asterids</taxon>
        <taxon>lamiids</taxon>
        <taxon>Solanales</taxon>
        <taxon>Convolvulaceae</taxon>
        <taxon>Cuscuteae</taxon>
        <taxon>Cuscuta</taxon>
        <taxon>Cuscuta subgen. Cuscuta</taxon>
    </lineage>
</organism>
<name>A0AAV0GHL3_9ASTE</name>